<dbReference type="AlphaFoldDB" id="A0A4Y7IG23"/>
<dbReference type="InterPro" id="IPR030387">
    <property type="entry name" value="G_Bms1/Tsr1_dom"/>
</dbReference>
<feature type="domain" description="Bms1-type G" evidence="4">
    <location>
        <begin position="362"/>
        <end position="529"/>
    </location>
</feature>
<dbReference type="GO" id="GO:0005525">
    <property type="term" value="F:GTP binding"/>
    <property type="evidence" value="ECO:0007669"/>
    <property type="project" value="TreeGrafter"/>
</dbReference>
<dbReference type="InterPro" id="IPR039761">
    <property type="entry name" value="Bms1/Tsr1"/>
</dbReference>
<protein>
    <recommendedName>
        <fullName evidence="4">Bms1-type G domain-containing protein</fullName>
    </recommendedName>
</protein>
<dbReference type="STRING" id="3469.A0A4Y7IG23"/>
<dbReference type="SMART" id="SM01362">
    <property type="entry name" value="DUF663"/>
    <property type="match status" value="1"/>
</dbReference>
<keyword evidence="2" id="KW-0690">Ribosome biogenesis</keyword>
<proteinExistence type="predicted"/>
<evidence type="ECO:0000256" key="1">
    <source>
        <dbReference type="ARBA" id="ARBA00004604"/>
    </source>
</evidence>
<evidence type="ECO:0000313" key="5">
    <source>
        <dbReference type="EMBL" id="RZC47006.1"/>
    </source>
</evidence>
<dbReference type="Gramene" id="RZC47006">
    <property type="protein sequence ID" value="RZC47006"/>
    <property type="gene ID" value="C5167_039948"/>
</dbReference>
<dbReference type="GO" id="GO:0030686">
    <property type="term" value="C:90S preribosome"/>
    <property type="evidence" value="ECO:0007669"/>
    <property type="project" value="TreeGrafter"/>
</dbReference>
<gene>
    <name evidence="5" type="ORF">C5167_039948</name>
</gene>
<dbReference type="Pfam" id="PF04950">
    <property type="entry name" value="RIBIOP_C"/>
    <property type="match status" value="1"/>
</dbReference>
<reference evidence="5 6" key="1">
    <citation type="journal article" date="2018" name="Science">
        <title>The opium poppy genome and morphinan production.</title>
        <authorList>
            <person name="Guo L."/>
            <person name="Winzer T."/>
            <person name="Yang X."/>
            <person name="Li Y."/>
            <person name="Ning Z."/>
            <person name="He Z."/>
            <person name="Teodor R."/>
            <person name="Lu Y."/>
            <person name="Bowser T.A."/>
            <person name="Graham I.A."/>
            <person name="Ye K."/>
        </authorList>
    </citation>
    <scope>NUCLEOTIDE SEQUENCE [LARGE SCALE GENOMIC DNA]</scope>
    <source>
        <strain evidence="6">cv. HN1</strain>
        <tissue evidence="5">Leaves</tissue>
    </source>
</reference>
<dbReference type="Proteomes" id="UP000316621">
    <property type="component" value="Chromosome 1"/>
</dbReference>
<dbReference type="Gene3D" id="3.40.50.300">
    <property type="entry name" value="P-loop containing nucleotide triphosphate hydrolases"/>
    <property type="match status" value="2"/>
</dbReference>
<dbReference type="SUPFAM" id="SSF52540">
    <property type="entry name" value="P-loop containing nucleoside triphosphate hydrolases"/>
    <property type="match status" value="2"/>
</dbReference>
<dbReference type="EMBL" id="CM010715">
    <property type="protein sequence ID" value="RZC47006.1"/>
    <property type="molecule type" value="Genomic_DNA"/>
</dbReference>
<dbReference type="GO" id="GO:0000462">
    <property type="term" value="P:maturation of SSU-rRNA from tricistronic rRNA transcript (SSU-rRNA, 5.8S rRNA, LSU-rRNA)"/>
    <property type="evidence" value="ECO:0007669"/>
    <property type="project" value="TreeGrafter"/>
</dbReference>
<keyword evidence="6" id="KW-1185">Reference proteome</keyword>
<dbReference type="GO" id="GO:0000479">
    <property type="term" value="P:endonucleolytic cleavage of tricistronic rRNA transcript (SSU-rRNA, 5.8S rRNA, LSU-rRNA)"/>
    <property type="evidence" value="ECO:0007669"/>
    <property type="project" value="TreeGrafter"/>
</dbReference>
<dbReference type="PROSITE" id="PS51714">
    <property type="entry name" value="G_BMS1"/>
    <property type="match status" value="1"/>
</dbReference>
<dbReference type="PANTHER" id="PTHR12858:SF2">
    <property type="entry name" value="RIBOSOME BIOGENESIS PROTEIN BMS1 HOMOLOG"/>
    <property type="match status" value="1"/>
</dbReference>
<name>A0A4Y7IG23_PAPSO</name>
<evidence type="ECO:0000313" key="6">
    <source>
        <dbReference type="Proteomes" id="UP000316621"/>
    </source>
</evidence>
<dbReference type="GO" id="GO:0003924">
    <property type="term" value="F:GTPase activity"/>
    <property type="evidence" value="ECO:0007669"/>
    <property type="project" value="TreeGrafter"/>
</dbReference>
<accession>A0A4Y7IG23</accession>
<dbReference type="GO" id="GO:0005730">
    <property type="term" value="C:nucleolus"/>
    <property type="evidence" value="ECO:0007669"/>
    <property type="project" value="UniProtKB-SubCell"/>
</dbReference>
<dbReference type="GO" id="GO:0034511">
    <property type="term" value="F:U3 snoRNA binding"/>
    <property type="evidence" value="ECO:0007669"/>
    <property type="project" value="TreeGrafter"/>
</dbReference>
<sequence length="862" mass="98491">MASSSSSNQEFVLCSRSYLKVFKTTANSNPEVSAGLHFEADDQKYTVASKVEEEEEQPPYVIVVHGPRKVWKSPLIKSLIEHYTKENHDSLYMQGLVTIISGTQRRLQFVEFPKSVNGMRDAAKYADAVILLVDAYVGFQMETFEFVNVLRVHGVPKVMGVLTSLGMFENVEKQTKTKERLTNHFLTEIREGARLFCLSGLEHGMYPKHEIRDLASFLSDMDFHPLTWRAAQPYVLVDRFEDVTWPERMLMDNKCNSILYGYLSEVVISRKELSVTSLVDPCPLLAGPERNRFPKGKEHDESKGFRSGTYLRLEVRDVPLEIVENYDPCHPILIGGISPGDEKVEYIQKDTAAINLTVEEEQPPYIIVVHGTRKVGKSTLIKSLVECYTKENLNVLYMQGPVTIISGEQRRIQFVECPNNVNGMLDAAKYADAVILLIDTYIGFEMETFEFVNILRVHGMPKVMGVLTSLDLCKNVEKLSRTKEYLMNHFRTEIYEGARIFCLSGLENGMYPKHEILDLASFISVMEFHPLSWRAAQPYVFVDPVDNGCNGGIVFKLSDAKLTLINELSLADPCPLLAALRRKRSCKGKEQNQYSGFRPETYLRLEIQEVPFEMFGNIDPYHPILVGGISPGEENVGYMQAALKRHTWHRKLLKTRDPIIVSIGWRRYQTIPIYAMEDRSERLQMLNYTHVDTQCLAVFWGPLASPNTGVAVKYLPDDKILKTCKRSGTPWKISGKTPLIKDLFRSDHEIERFKDAKVWTESGIQGKVKKAAEEVCVDRPRKNDALHRKGIVKCKFKRRICMGDTVFMRVWKEVKVPGFFDPFVDGLEELRKMCHSNMKLIESLPMTDVWWPSLRESLASKT</sequence>
<dbReference type="SMART" id="SM00785">
    <property type="entry name" value="AARP2CN"/>
    <property type="match status" value="2"/>
</dbReference>
<dbReference type="InterPro" id="IPR012948">
    <property type="entry name" value="AARP2CN"/>
</dbReference>
<keyword evidence="3" id="KW-0539">Nucleus</keyword>
<evidence type="ECO:0000256" key="2">
    <source>
        <dbReference type="ARBA" id="ARBA00022517"/>
    </source>
</evidence>
<dbReference type="Pfam" id="PF08142">
    <property type="entry name" value="AARP2CN"/>
    <property type="match status" value="1"/>
</dbReference>
<organism evidence="5 6">
    <name type="scientific">Papaver somniferum</name>
    <name type="common">Opium poppy</name>
    <dbReference type="NCBI Taxonomy" id="3469"/>
    <lineage>
        <taxon>Eukaryota</taxon>
        <taxon>Viridiplantae</taxon>
        <taxon>Streptophyta</taxon>
        <taxon>Embryophyta</taxon>
        <taxon>Tracheophyta</taxon>
        <taxon>Spermatophyta</taxon>
        <taxon>Magnoliopsida</taxon>
        <taxon>Ranunculales</taxon>
        <taxon>Papaveraceae</taxon>
        <taxon>Papaveroideae</taxon>
        <taxon>Papaver</taxon>
    </lineage>
</organism>
<dbReference type="InterPro" id="IPR007034">
    <property type="entry name" value="BMS1_TSR1_C"/>
</dbReference>
<evidence type="ECO:0000256" key="3">
    <source>
        <dbReference type="ARBA" id="ARBA00023242"/>
    </source>
</evidence>
<dbReference type="PANTHER" id="PTHR12858">
    <property type="entry name" value="RIBOSOME BIOGENESIS PROTEIN"/>
    <property type="match status" value="1"/>
</dbReference>
<evidence type="ECO:0000259" key="4">
    <source>
        <dbReference type="PROSITE" id="PS51714"/>
    </source>
</evidence>
<dbReference type="InterPro" id="IPR027417">
    <property type="entry name" value="P-loop_NTPase"/>
</dbReference>
<comment type="subcellular location">
    <subcellularLocation>
        <location evidence="1">Nucleus</location>
        <location evidence="1">Nucleolus</location>
    </subcellularLocation>
</comment>